<dbReference type="Proteomes" id="UP000054538">
    <property type="component" value="Unassembled WGS sequence"/>
</dbReference>
<dbReference type="InParanoid" id="A0A0D0CTZ8"/>
<dbReference type="GO" id="GO:0005634">
    <property type="term" value="C:nucleus"/>
    <property type="evidence" value="ECO:0007669"/>
    <property type="project" value="TreeGrafter"/>
</dbReference>
<keyword evidence="2" id="KW-0812">Transmembrane</keyword>
<reference evidence="5" key="2">
    <citation type="submission" date="2015-01" db="EMBL/GenBank/DDBJ databases">
        <title>Evolutionary Origins and Diversification of the Mycorrhizal Mutualists.</title>
        <authorList>
            <consortium name="DOE Joint Genome Institute"/>
            <consortium name="Mycorrhizal Genomics Consortium"/>
            <person name="Kohler A."/>
            <person name="Kuo A."/>
            <person name="Nagy L.G."/>
            <person name="Floudas D."/>
            <person name="Copeland A."/>
            <person name="Barry K.W."/>
            <person name="Cichocki N."/>
            <person name="Veneault-Fourrey C."/>
            <person name="LaButti K."/>
            <person name="Lindquist E.A."/>
            <person name="Lipzen A."/>
            <person name="Lundell T."/>
            <person name="Morin E."/>
            <person name="Murat C."/>
            <person name="Riley R."/>
            <person name="Ohm R."/>
            <person name="Sun H."/>
            <person name="Tunlid A."/>
            <person name="Henrissat B."/>
            <person name="Grigoriev I.V."/>
            <person name="Hibbett D.S."/>
            <person name="Martin F."/>
        </authorList>
    </citation>
    <scope>NUCLEOTIDE SEQUENCE [LARGE SCALE GENOMIC DNA]</scope>
    <source>
        <strain evidence="5">Ve08.2h10</strain>
    </source>
</reference>
<dbReference type="HOGENOM" id="CLU_126713_0_0_1"/>
<dbReference type="Pfam" id="PF00270">
    <property type="entry name" value="DEAD"/>
    <property type="match status" value="1"/>
</dbReference>
<evidence type="ECO:0000256" key="2">
    <source>
        <dbReference type="SAM" id="Phobius"/>
    </source>
</evidence>
<dbReference type="Gene3D" id="3.40.50.300">
    <property type="entry name" value="P-loop containing nucleotide triphosphate hydrolases"/>
    <property type="match status" value="1"/>
</dbReference>
<protein>
    <submittedName>
        <fullName evidence="4">Unplaced genomic scaffold scaffold_3960, whole genome shotgun sequence</fullName>
    </submittedName>
</protein>
<dbReference type="EMBL" id="KN828782">
    <property type="protein sequence ID" value="KIK74531.1"/>
    <property type="molecule type" value="Genomic_DNA"/>
</dbReference>
<name>A0A0D0CTZ8_9AGAM</name>
<dbReference type="GO" id="GO:0005524">
    <property type="term" value="F:ATP binding"/>
    <property type="evidence" value="ECO:0007669"/>
    <property type="project" value="InterPro"/>
</dbReference>
<accession>A0A0D0CTZ8</accession>
<dbReference type="STRING" id="930991.A0A0D0CTZ8"/>
<comment type="similarity">
    <text evidence="1">Belongs to the helicase family. RecQ subfamily.</text>
</comment>
<evidence type="ECO:0000313" key="5">
    <source>
        <dbReference type="Proteomes" id="UP000054538"/>
    </source>
</evidence>
<dbReference type="AlphaFoldDB" id="A0A0D0CTZ8"/>
<dbReference type="OrthoDB" id="2671786at2759"/>
<gene>
    <name evidence="4" type="ORF">PAXRUDRAFT_175473</name>
</gene>
<dbReference type="InterPro" id="IPR011545">
    <property type="entry name" value="DEAD/DEAH_box_helicase_dom"/>
</dbReference>
<dbReference type="PANTHER" id="PTHR13710">
    <property type="entry name" value="DNA HELICASE RECQ FAMILY MEMBER"/>
    <property type="match status" value="1"/>
</dbReference>
<evidence type="ECO:0000256" key="1">
    <source>
        <dbReference type="ARBA" id="ARBA00005446"/>
    </source>
</evidence>
<dbReference type="PANTHER" id="PTHR13710:SF120">
    <property type="entry name" value="BIFUNCTIONAL 3'-5' EXONUCLEASE_ATP-DEPENDENT HELICASE WRN"/>
    <property type="match status" value="1"/>
</dbReference>
<feature type="transmembrane region" description="Helical" evidence="2">
    <location>
        <begin position="6"/>
        <end position="28"/>
    </location>
</feature>
<dbReference type="SUPFAM" id="SSF52540">
    <property type="entry name" value="P-loop containing nucleoside triphosphate hydrolases"/>
    <property type="match status" value="1"/>
</dbReference>
<keyword evidence="2" id="KW-1133">Transmembrane helix</keyword>
<dbReference type="GO" id="GO:0005737">
    <property type="term" value="C:cytoplasm"/>
    <property type="evidence" value="ECO:0007669"/>
    <property type="project" value="TreeGrafter"/>
</dbReference>
<dbReference type="GO" id="GO:0043138">
    <property type="term" value="F:3'-5' DNA helicase activity"/>
    <property type="evidence" value="ECO:0007669"/>
    <property type="project" value="TreeGrafter"/>
</dbReference>
<keyword evidence="2" id="KW-0472">Membrane</keyword>
<sequence length="182" mass="20901">MFISNFSWHVSYLVISQAISTFHFWVIVVSPEQIMKLDGEFEQLSKNPLFVSRLISIVINEAHCLMDWGEFRPEYRELGQLRYILPSALPLLVASATITKSTLCDITHLLHMHKDETLVLRQSSDWPNVNIRIRKIKYVLSSFADLTFLIPTGFKVGNPPLPKFLVFFDDIPNSIEAVSVLH</sequence>
<organism evidence="4 5">
    <name type="scientific">Paxillus rubicundulus Ve08.2h10</name>
    <dbReference type="NCBI Taxonomy" id="930991"/>
    <lineage>
        <taxon>Eukaryota</taxon>
        <taxon>Fungi</taxon>
        <taxon>Dikarya</taxon>
        <taxon>Basidiomycota</taxon>
        <taxon>Agaricomycotina</taxon>
        <taxon>Agaricomycetes</taxon>
        <taxon>Agaricomycetidae</taxon>
        <taxon>Boletales</taxon>
        <taxon>Paxilineae</taxon>
        <taxon>Paxillaceae</taxon>
        <taxon>Paxillus</taxon>
    </lineage>
</organism>
<keyword evidence="5" id="KW-1185">Reference proteome</keyword>
<evidence type="ECO:0000259" key="3">
    <source>
        <dbReference type="Pfam" id="PF00270"/>
    </source>
</evidence>
<dbReference type="GO" id="GO:0009378">
    <property type="term" value="F:four-way junction helicase activity"/>
    <property type="evidence" value="ECO:0007669"/>
    <property type="project" value="TreeGrafter"/>
</dbReference>
<reference evidence="4 5" key="1">
    <citation type="submission" date="2014-04" db="EMBL/GenBank/DDBJ databases">
        <authorList>
            <consortium name="DOE Joint Genome Institute"/>
            <person name="Kuo A."/>
            <person name="Kohler A."/>
            <person name="Jargeat P."/>
            <person name="Nagy L.G."/>
            <person name="Floudas D."/>
            <person name="Copeland A."/>
            <person name="Barry K.W."/>
            <person name="Cichocki N."/>
            <person name="Veneault-Fourrey C."/>
            <person name="LaButti K."/>
            <person name="Lindquist E.A."/>
            <person name="Lipzen A."/>
            <person name="Lundell T."/>
            <person name="Morin E."/>
            <person name="Murat C."/>
            <person name="Sun H."/>
            <person name="Tunlid A."/>
            <person name="Henrissat B."/>
            <person name="Grigoriev I.V."/>
            <person name="Hibbett D.S."/>
            <person name="Martin F."/>
            <person name="Nordberg H.P."/>
            <person name="Cantor M.N."/>
            <person name="Hua S.X."/>
        </authorList>
    </citation>
    <scope>NUCLEOTIDE SEQUENCE [LARGE SCALE GENOMIC DNA]</scope>
    <source>
        <strain evidence="4 5">Ve08.2h10</strain>
    </source>
</reference>
<dbReference type="GO" id="GO:0000724">
    <property type="term" value="P:double-strand break repair via homologous recombination"/>
    <property type="evidence" value="ECO:0007669"/>
    <property type="project" value="TreeGrafter"/>
</dbReference>
<dbReference type="InterPro" id="IPR027417">
    <property type="entry name" value="P-loop_NTPase"/>
</dbReference>
<proteinExistence type="inferred from homology"/>
<dbReference type="GO" id="GO:0003676">
    <property type="term" value="F:nucleic acid binding"/>
    <property type="evidence" value="ECO:0007669"/>
    <property type="project" value="InterPro"/>
</dbReference>
<feature type="domain" description="DEAD/DEAH-box helicase" evidence="3">
    <location>
        <begin position="26"/>
        <end position="102"/>
    </location>
</feature>
<evidence type="ECO:0000313" key="4">
    <source>
        <dbReference type="EMBL" id="KIK74531.1"/>
    </source>
</evidence>
<dbReference type="GO" id="GO:0005694">
    <property type="term" value="C:chromosome"/>
    <property type="evidence" value="ECO:0007669"/>
    <property type="project" value="TreeGrafter"/>
</dbReference>